<sequence>MKAVEEGVERVEVRRVEHGVVREAADVVLLEEPLELRVVTDEERTVNLTMRTPGHDEDLALGWLLSEGVISKASDVTALDAWRTGETVLPNVLRATLREGLHAPPRFTWTSSACGVCGIGGLERLAVRAERPSWTEDALDLDLVLDAPRRLRERQVLFDATGGAHGAALFTSSGDLLATREDIGRHNAVDKIVGWALRQAALPLSNTFLVVSGRVGYDIASKAVLAGIPVLVSVSAPSSLAVRLCEAFGVTLLSFVRERRCTVYAGGERLGLKNASPSARKGEDET</sequence>
<dbReference type="EMBL" id="QJSX01000014">
    <property type="protein sequence ID" value="PYE51941.1"/>
    <property type="molecule type" value="Genomic_DNA"/>
</dbReference>
<feature type="binding site" evidence="3">
    <location>
        <begin position="255"/>
        <end position="260"/>
    </location>
    <ligand>
        <name>Mo-bis(molybdopterin guanine dinucleotide)</name>
        <dbReference type="ChEBI" id="CHEBI:60539"/>
    </ligand>
</feature>
<evidence type="ECO:0000313" key="4">
    <source>
        <dbReference type="EMBL" id="PYE51941.1"/>
    </source>
</evidence>
<dbReference type="RefSeq" id="WP_245901081.1">
    <property type="nucleotide sequence ID" value="NZ_QJSX01000014.1"/>
</dbReference>
<dbReference type="GO" id="GO:0006777">
    <property type="term" value="P:Mo-molybdopterin cofactor biosynthetic process"/>
    <property type="evidence" value="ECO:0007669"/>
    <property type="project" value="UniProtKB-UniRule"/>
</dbReference>
<evidence type="ECO:0000313" key="5">
    <source>
        <dbReference type="Proteomes" id="UP000248326"/>
    </source>
</evidence>
<dbReference type="PIRSF" id="PIRSF015626">
    <property type="entry name" value="FdhD"/>
    <property type="match status" value="1"/>
</dbReference>
<name>A0A318S834_9DEIO</name>
<dbReference type="GO" id="GO:0097163">
    <property type="term" value="F:sulfur carrier activity"/>
    <property type="evidence" value="ECO:0007669"/>
    <property type="project" value="UniProtKB-UniRule"/>
</dbReference>
<dbReference type="PANTHER" id="PTHR30592:SF1">
    <property type="entry name" value="SULFUR CARRIER PROTEIN FDHD"/>
    <property type="match status" value="1"/>
</dbReference>
<evidence type="ECO:0000256" key="3">
    <source>
        <dbReference type="HAMAP-Rule" id="MF_00187"/>
    </source>
</evidence>
<dbReference type="Pfam" id="PF02634">
    <property type="entry name" value="FdhD-NarQ"/>
    <property type="match status" value="1"/>
</dbReference>
<evidence type="ECO:0000256" key="2">
    <source>
        <dbReference type="ARBA" id="ARBA00023150"/>
    </source>
</evidence>
<dbReference type="NCBIfam" id="TIGR00129">
    <property type="entry name" value="fdhD_narQ"/>
    <property type="match status" value="1"/>
</dbReference>
<evidence type="ECO:0000256" key="1">
    <source>
        <dbReference type="ARBA" id="ARBA00022490"/>
    </source>
</evidence>
<dbReference type="Gene3D" id="3.10.20.10">
    <property type="match status" value="1"/>
</dbReference>
<keyword evidence="2 3" id="KW-0501">Molybdenum cofactor biosynthesis</keyword>
<protein>
    <recommendedName>
        <fullName evidence="3">Sulfur carrier protein FdhD</fullName>
    </recommendedName>
</protein>
<comment type="function">
    <text evidence="3">Required for formate dehydrogenase (FDH) activity. Acts as a sulfur carrier protein that transfers sulfur from IscS to the molybdenum cofactor prior to its insertion into FDH.</text>
</comment>
<keyword evidence="1 3" id="KW-0963">Cytoplasm</keyword>
<accession>A0A318S834</accession>
<dbReference type="Gene3D" id="3.40.140.10">
    <property type="entry name" value="Cytidine Deaminase, domain 2"/>
    <property type="match status" value="1"/>
</dbReference>
<dbReference type="HAMAP" id="MF_00187">
    <property type="entry name" value="FdhD"/>
    <property type="match status" value="1"/>
</dbReference>
<dbReference type="PANTHER" id="PTHR30592">
    <property type="entry name" value="FORMATE DEHYDROGENASE"/>
    <property type="match status" value="1"/>
</dbReference>
<dbReference type="GO" id="GO:0005737">
    <property type="term" value="C:cytoplasm"/>
    <property type="evidence" value="ECO:0007669"/>
    <property type="project" value="UniProtKB-SubCell"/>
</dbReference>
<dbReference type="AlphaFoldDB" id="A0A318S834"/>
<reference evidence="4 5" key="1">
    <citation type="submission" date="2018-06" db="EMBL/GenBank/DDBJ databases">
        <title>Genomic Encyclopedia of Type Strains, Phase IV (KMG-IV): sequencing the most valuable type-strain genomes for metagenomic binning, comparative biology and taxonomic classification.</title>
        <authorList>
            <person name="Goeker M."/>
        </authorList>
    </citation>
    <scope>NUCLEOTIDE SEQUENCE [LARGE SCALE GENOMIC DNA]</scope>
    <source>
        <strain evidence="4 5">DSM 18048</strain>
    </source>
</reference>
<gene>
    <name evidence="3" type="primary">fdhD</name>
    <name evidence="4" type="ORF">DES52_114142</name>
</gene>
<comment type="subcellular location">
    <subcellularLocation>
        <location evidence="3">Cytoplasm</location>
    </subcellularLocation>
</comment>
<comment type="caution">
    <text evidence="4">The sequence shown here is derived from an EMBL/GenBank/DDBJ whole genome shotgun (WGS) entry which is preliminary data.</text>
</comment>
<dbReference type="GO" id="GO:0016783">
    <property type="term" value="F:sulfurtransferase activity"/>
    <property type="evidence" value="ECO:0007669"/>
    <property type="project" value="InterPro"/>
</dbReference>
<keyword evidence="5" id="KW-1185">Reference proteome</keyword>
<dbReference type="Proteomes" id="UP000248326">
    <property type="component" value="Unassembled WGS sequence"/>
</dbReference>
<feature type="active site" description="Cysteine persulfide intermediate" evidence="3">
    <location>
        <position position="114"/>
    </location>
</feature>
<comment type="similarity">
    <text evidence="3">Belongs to the FdhD family.</text>
</comment>
<proteinExistence type="inferred from homology"/>
<dbReference type="InterPro" id="IPR003786">
    <property type="entry name" value="FdhD"/>
</dbReference>
<dbReference type="InterPro" id="IPR016193">
    <property type="entry name" value="Cytidine_deaminase-like"/>
</dbReference>
<organism evidence="4 5">
    <name type="scientific">Deinococcus yavapaiensis KR-236</name>
    <dbReference type="NCBI Taxonomy" id="694435"/>
    <lineage>
        <taxon>Bacteria</taxon>
        <taxon>Thermotogati</taxon>
        <taxon>Deinococcota</taxon>
        <taxon>Deinococci</taxon>
        <taxon>Deinococcales</taxon>
        <taxon>Deinococcaceae</taxon>
        <taxon>Deinococcus</taxon>
    </lineage>
</organism>
<dbReference type="SUPFAM" id="SSF53927">
    <property type="entry name" value="Cytidine deaminase-like"/>
    <property type="match status" value="1"/>
</dbReference>